<dbReference type="RefSeq" id="WP_413257251.1">
    <property type="nucleotide sequence ID" value="NZ_JBHFNS010000044.1"/>
</dbReference>
<reference evidence="1 2" key="1">
    <citation type="submission" date="2024-09" db="EMBL/GenBank/DDBJ databases">
        <title>Floridaenema gen nov. (Aerosakkonemataceae, Aerosakkonematales ord. nov., Cyanobacteria) from benthic tropical and subtropical fresh waters, with the description of four new species.</title>
        <authorList>
            <person name="Moretto J.A."/>
            <person name="Berthold D.E."/>
            <person name="Lefler F.W."/>
            <person name="Huang I.-S."/>
            <person name="Laughinghouse H. IV."/>
        </authorList>
    </citation>
    <scope>NUCLEOTIDE SEQUENCE [LARGE SCALE GENOMIC DNA]</scope>
    <source>
        <strain evidence="1 2">BLCC-F154</strain>
    </source>
</reference>
<name>A0ABV4YAB1_9CYAN</name>
<organism evidence="1 2">
    <name type="scientific">Floridaenema fluviatile BLCC-F154</name>
    <dbReference type="NCBI Taxonomy" id="3153640"/>
    <lineage>
        <taxon>Bacteria</taxon>
        <taxon>Bacillati</taxon>
        <taxon>Cyanobacteriota</taxon>
        <taxon>Cyanophyceae</taxon>
        <taxon>Oscillatoriophycideae</taxon>
        <taxon>Aerosakkonematales</taxon>
        <taxon>Aerosakkonemataceae</taxon>
        <taxon>Floridanema</taxon>
        <taxon>Floridanema fluviatile</taxon>
    </lineage>
</organism>
<evidence type="ECO:0000313" key="1">
    <source>
        <dbReference type="EMBL" id="MFB2935747.1"/>
    </source>
</evidence>
<accession>A0ABV4YAB1</accession>
<keyword evidence="2" id="KW-1185">Reference proteome</keyword>
<dbReference type="EMBL" id="JBHFNS010000044">
    <property type="protein sequence ID" value="MFB2935747.1"/>
    <property type="molecule type" value="Genomic_DNA"/>
</dbReference>
<protein>
    <submittedName>
        <fullName evidence="1">Uncharacterized protein</fullName>
    </submittedName>
</protein>
<evidence type="ECO:0000313" key="2">
    <source>
        <dbReference type="Proteomes" id="UP001576776"/>
    </source>
</evidence>
<sequence length="183" mass="20054">MSSNLVEKINASDFDSVAFLQYFSQGILDGLVDDFDELTEGIPPEVKSIPEFAELDRLSYEESQFKGKDAVVISRHTLTALAKNERFSPLIEKALEAYNNREDREDMEMGGGSAKDLLAIGLAASMVLVVSTPKSIHFEKTPWGKVVIDIEQVNPEFVKNAGILITAFVAATKVVNSGGKKQN</sequence>
<gene>
    <name evidence="1" type="ORF">ACE1B6_10890</name>
</gene>
<comment type="caution">
    <text evidence="1">The sequence shown here is derived from an EMBL/GenBank/DDBJ whole genome shotgun (WGS) entry which is preliminary data.</text>
</comment>
<proteinExistence type="predicted"/>
<dbReference type="Proteomes" id="UP001576776">
    <property type="component" value="Unassembled WGS sequence"/>
</dbReference>